<keyword evidence="3" id="KW-1185">Reference proteome</keyword>
<name>A0ABM5PLV2_9CORY</name>
<accession>A0ABM5PLV2</accession>
<sequence length="62" mass="7129">MVQRNLKRITHGHPRKIIRGNNPMIQRHRQQGGDMLATAPNSSSMKIRIVLGMQVRSKLHHP</sequence>
<protein>
    <submittedName>
        <fullName evidence="2">Uncharacterized protein</fullName>
    </submittedName>
</protein>
<dbReference type="Proteomes" id="UP000019226">
    <property type="component" value="Chromosome"/>
</dbReference>
<dbReference type="EMBL" id="CP004350">
    <property type="protein sequence ID" value="AHI18827.1"/>
    <property type="molecule type" value="Genomic_DNA"/>
</dbReference>
<reference evidence="3" key="1">
    <citation type="submission" date="2013-02" db="EMBL/GenBank/DDBJ databases">
        <title>The complete genome sequence of Corynebacterium casei LMG S-19264 (=DSM 44701).</title>
        <authorList>
            <person name="Ruckert C."/>
            <person name="Albersmeier A."/>
            <person name="Kalinowski J."/>
        </authorList>
    </citation>
    <scope>NUCLEOTIDE SEQUENCE [LARGE SCALE GENOMIC DNA]</scope>
    <source>
        <strain evidence="3">LMG S-19264</strain>
    </source>
</reference>
<reference evidence="2" key="2">
    <citation type="journal article" date="2014" name="Int. J. Syst. Evol. Microbiol.">
        <title>Complete genome sequence of Corynebacterium casei LMG S-19264T (=DSM 44701T), isolated from a smear-ripened cheese.</title>
        <authorList>
            <consortium name="US DOE Joint Genome Institute (JGI-PGF)"/>
            <person name="Walter F."/>
            <person name="Albersmeier A."/>
            <person name="Kalinowski J."/>
            <person name="Ruckert C."/>
        </authorList>
    </citation>
    <scope>NUCLEOTIDE SEQUENCE</scope>
    <source>
        <strain evidence="2">LMG S-19264</strain>
    </source>
</reference>
<evidence type="ECO:0000313" key="2">
    <source>
        <dbReference type="EMBL" id="AHI18843.1"/>
    </source>
</evidence>
<evidence type="ECO:0000313" key="3">
    <source>
        <dbReference type="Proteomes" id="UP000019226"/>
    </source>
</evidence>
<gene>
    <name evidence="1" type="ORF">CCASEI_01210</name>
    <name evidence="2" type="ORF">CCASEI_01290</name>
</gene>
<proteinExistence type="predicted"/>
<organism evidence="2 3">
    <name type="scientific">Corynebacterium casei LMG S-19264</name>
    <dbReference type="NCBI Taxonomy" id="1285583"/>
    <lineage>
        <taxon>Bacteria</taxon>
        <taxon>Bacillati</taxon>
        <taxon>Actinomycetota</taxon>
        <taxon>Actinomycetes</taxon>
        <taxon>Mycobacteriales</taxon>
        <taxon>Corynebacteriaceae</taxon>
        <taxon>Corynebacterium</taxon>
    </lineage>
</organism>
<evidence type="ECO:0000313" key="1">
    <source>
        <dbReference type="EMBL" id="AHI18827.1"/>
    </source>
</evidence>
<dbReference type="EMBL" id="CP004350">
    <property type="protein sequence ID" value="AHI18843.1"/>
    <property type="molecule type" value="Genomic_DNA"/>
</dbReference>